<keyword evidence="9 14" id="KW-0520">NAD</keyword>
<name>A0A7T4R3L4_9GAMM</name>
<feature type="binding site" evidence="14">
    <location>
        <position position="318"/>
    </location>
    <ligand>
        <name>FAD</name>
        <dbReference type="ChEBI" id="CHEBI:57692"/>
    </ligand>
</feature>
<dbReference type="GO" id="GO:0005737">
    <property type="term" value="C:cytoplasm"/>
    <property type="evidence" value="ECO:0007669"/>
    <property type="project" value="UniProtKB-SubCell"/>
</dbReference>
<evidence type="ECO:0000256" key="13">
    <source>
        <dbReference type="PIRSR" id="PIRSR000350-2"/>
    </source>
</evidence>
<evidence type="ECO:0000256" key="4">
    <source>
        <dbReference type="ARBA" id="ARBA00016961"/>
    </source>
</evidence>
<evidence type="ECO:0000256" key="16">
    <source>
        <dbReference type="RuleBase" id="RU003692"/>
    </source>
</evidence>
<evidence type="ECO:0000256" key="5">
    <source>
        <dbReference type="ARBA" id="ARBA00022490"/>
    </source>
</evidence>
<comment type="miscellaneous">
    <text evidence="16">The active site is a redox-active disulfide bond.</text>
</comment>
<evidence type="ECO:0000256" key="14">
    <source>
        <dbReference type="PIRSR" id="PIRSR000350-3"/>
    </source>
</evidence>
<dbReference type="Pfam" id="PF02852">
    <property type="entry name" value="Pyr_redox_dim"/>
    <property type="match status" value="1"/>
</dbReference>
<evidence type="ECO:0000256" key="6">
    <source>
        <dbReference type="ARBA" id="ARBA00022630"/>
    </source>
</evidence>
<dbReference type="InterPro" id="IPR004099">
    <property type="entry name" value="Pyr_nucl-diS_OxRdtase_dimer"/>
</dbReference>
<dbReference type="Gene3D" id="3.30.390.30">
    <property type="match status" value="1"/>
</dbReference>
<dbReference type="InterPro" id="IPR016156">
    <property type="entry name" value="FAD/NAD-linked_Rdtase_dimer_sf"/>
</dbReference>
<evidence type="ECO:0000259" key="17">
    <source>
        <dbReference type="Pfam" id="PF02852"/>
    </source>
</evidence>
<dbReference type="InterPro" id="IPR036188">
    <property type="entry name" value="FAD/NAD-bd_sf"/>
</dbReference>
<comment type="similarity">
    <text evidence="2 16">Belongs to the class-I pyridine nucleotide-disulfide oxidoreductase family.</text>
</comment>
<dbReference type="AlphaFoldDB" id="A0A7T4R3L4"/>
<keyword evidence="5" id="KW-0963">Cytoplasm</keyword>
<feature type="binding site" evidence="14">
    <location>
        <begin position="324"/>
        <end position="327"/>
    </location>
    <ligand>
        <name>FAD</name>
        <dbReference type="ChEBI" id="CHEBI:57692"/>
    </ligand>
</feature>
<dbReference type="InterPro" id="IPR001100">
    <property type="entry name" value="Pyr_nuc-diS_OxRdtase"/>
</dbReference>
<dbReference type="GO" id="GO:0050660">
    <property type="term" value="F:flavin adenine dinucleotide binding"/>
    <property type="evidence" value="ECO:0007669"/>
    <property type="project" value="InterPro"/>
</dbReference>
<feature type="binding site" evidence="14">
    <location>
        <position position="57"/>
    </location>
    <ligand>
        <name>FAD</name>
        <dbReference type="ChEBI" id="CHEBI:57692"/>
    </ligand>
</feature>
<dbReference type="Pfam" id="PF07992">
    <property type="entry name" value="Pyr_redox_2"/>
    <property type="match status" value="1"/>
</dbReference>
<dbReference type="Gene3D" id="3.50.50.60">
    <property type="entry name" value="FAD/NAD(P)-binding domain"/>
    <property type="match status" value="2"/>
</dbReference>
<evidence type="ECO:0000256" key="10">
    <source>
        <dbReference type="ARBA" id="ARBA00023157"/>
    </source>
</evidence>
<feature type="disulfide bond" description="Redox-active" evidence="15">
    <location>
        <begin position="48"/>
        <end position="53"/>
    </location>
</feature>
<evidence type="ECO:0000256" key="2">
    <source>
        <dbReference type="ARBA" id="ARBA00007532"/>
    </source>
</evidence>
<dbReference type="PROSITE" id="PS00076">
    <property type="entry name" value="PYRIDINE_REDOX_1"/>
    <property type="match status" value="1"/>
</dbReference>
<evidence type="ECO:0000256" key="1">
    <source>
        <dbReference type="ARBA" id="ARBA00004496"/>
    </source>
</evidence>
<feature type="binding site" evidence="14">
    <location>
        <position position="277"/>
    </location>
    <ligand>
        <name>NAD(+)</name>
        <dbReference type="ChEBI" id="CHEBI:57540"/>
    </ligand>
</feature>
<evidence type="ECO:0000313" key="19">
    <source>
        <dbReference type="EMBL" id="QQD19831.1"/>
    </source>
</evidence>
<dbReference type="InterPro" id="IPR012999">
    <property type="entry name" value="Pyr_OxRdtase_I_AS"/>
</dbReference>
<feature type="active site" description="Proton acceptor" evidence="13">
    <location>
        <position position="450"/>
    </location>
</feature>
<evidence type="ECO:0000259" key="18">
    <source>
        <dbReference type="Pfam" id="PF07992"/>
    </source>
</evidence>
<comment type="cofactor">
    <cofactor evidence="14 16">
        <name>FAD</name>
        <dbReference type="ChEBI" id="CHEBI:57692"/>
    </cofactor>
    <text evidence="14 16">Binds 1 FAD per subunit.</text>
</comment>
<evidence type="ECO:0000256" key="12">
    <source>
        <dbReference type="ARBA" id="ARBA00049187"/>
    </source>
</evidence>
<keyword evidence="20" id="KW-1185">Reference proteome</keyword>
<keyword evidence="8 16" id="KW-0560">Oxidoreductase</keyword>
<evidence type="ECO:0000256" key="3">
    <source>
        <dbReference type="ARBA" id="ARBA00012608"/>
    </source>
</evidence>
<dbReference type="NCBIfam" id="TIGR01350">
    <property type="entry name" value="lipoamide_DH"/>
    <property type="match status" value="1"/>
</dbReference>
<feature type="domain" description="Pyridine nucleotide-disulphide oxidoreductase dimerisation" evidence="17">
    <location>
        <begin position="352"/>
        <end position="461"/>
    </location>
</feature>
<evidence type="ECO:0000256" key="7">
    <source>
        <dbReference type="ARBA" id="ARBA00022827"/>
    </source>
</evidence>
<feature type="binding site" evidence="14">
    <location>
        <position position="210"/>
    </location>
    <ligand>
        <name>NAD(+)</name>
        <dbReference type="ChEBI" id="CHEBI:57540"/>
    </ligand>
</feature>
<sequence length="477" mass="50267">MAKYDVVVIGSGPAGYHAAIRAAQLGFSTACIEGDKNKADKPSFGGTCLNVGCIPSKALLDTSYKYHEAKEGFAAHGITAKGVEIDVPAMIKRKDQVVAQLTGGIGGLFKANGVTAIEGVGKLLAGKKVEVTKADGSVETLEAENVVIAAGSQPVDIPPAPVDQNLIVDSTGALDFDSVPKRLGVIGAGVIGLELGSVWSRLGSEVVVIEALPDFLPMVDKQIGKEAAKVFKKQGLDIRLGCRVTGSKTTKTKVTITYNDGENDVEETFDKVIVAVGRKPRSTNLLSEDCGVNLDERGFIFVDDHCATDVSGVYAVGDIVRGPMLAHKGMEEGVMVAERIAGQKPSVNYDLVPSVIYTHPEVAWVGQNEEQLKSERIPYEVGVFPFVASGRALAANDSGGMVKIIAHAETDRVLGCHIIGASAADLLQEVAIAMEFGASSEDIGMIMFGHPTLSEGVKEAALALRGHAIHIPNRKKR</sequence>
<dbReference type="SUPFAM" id="SSF51905">
    <property type="entry name" value="FAD/NAD(P)-binding domain"/>
    <property type="match status" value="1"/>
</dbReference>
<dbReference type="PIRSF" id="PIRSF000350">
    <property type="entry name" value="Mercury_reductase_MerA"/>
    <property type="match status" value="1"/>
</dbReference>
<reference evidence="19 20" key="1">
    <citation type="submission" date="2020-12" db="EMBL/GenBank/DDBJ databases">
        <authorList>
            <person name="Shan Y."/>
        </authorList>
    </citation>
    <scope>NUCLEOTIDE SEQUENCE [LARGE SCALE GENOMIC DNA]</scope>
    <source>
        <strain evidence="20">csc3.9</strain>
    </source>
</reference>
<keyword evidence="14" id="KW-0547">Nucleotide-binding</keyword>
<evidence type="ECO:0000313" key="20">
    <source>
        <dbReference type="Proteomes" id="UP000596063"/>
    </source>
</evidence>
<feature type="binding site" evidence="14">
    <location>
        <position position="121"/>
    </location>
    <ligand>
        <name>FAD</name>
        <dbReference type="ChEBI" id="CHEBI:57692"/>
    </ligand>
</feature>
<dbReference type="InterPro" id="IPR006258">
    <property type="entry name" value="Lipoamide_DH"/>
</dbReference>
<dbReference type="PRINTS" id="PR00411">
    <property type="entry name" value="PNDRDTASEI"/>
</dbReference>
<dbReference type="InterPro" id="IPR050151">
    <property type="entry name" value="Class-I_Pyr_Nuc-Dis_Oxidored"/>
</dbReference>
<dbReference type="GO" id="GO:0004148">
    <property type="term" value="F:dihydrolipoyl dehydrogenase (NADH) activity"/>
    <property type="evidence" value="ECO:0007669"/>
    <property type="project" value="UniProtKB-EC"/>
</dbReference>
<dbReference type="RefSeq" id="WP_198571315.1">
    <property type="nucleotide sequence ID" value="NZ_CP066167.1"/>
</dbReference>
<dbReference type="EC" id="1.8.1.4" evidence="3 16"/>
<keyword evidence="7 14" id="KW-0274">FAD</keyword>
<organism evidence="19 20">
    <name type="scientific">Spongiibacter nanhainus</name>
    <dbReference type="NCBI Taxonomy" id="2794344"/>
    <lineage>
        <taxon>Bacteria</taxon>
        <taxon>Pseudomonadati</taxon>
        <taxon>Pseudomonadota</taxon>
        <taxon>Gammaproteobacteria</taxon>
        <taxon>Cellvibrionales</taxon>
        <taxon>Spongiibacteraceae</taxon>
        <taxon>Spongiibacter</taxon>
    </lineage>
</organism>
<accession>A0A7T4R3L4</accession>
<evidence type="ECO:0000256" key="9">
    <source>
        <dbReference type="ARBA" id="ARBA00023027"/>
    </source>
</evidence>
<dbReference type="PRINTS" id="PR00368">
    <property type="entry name" value="FADPNR"/>
</dbReference>
<dbReference type="EMBL" id="CP066167">
    <property type="protein sequence ID" value="QQD19831.1"/>
    <property type="molecule type" value="Genomic_DNA"/>
</dbReference>
<feature type="domain" description="FAD/NAD(P)-binding" evidence="18">
    <location>
        <begin position="4"/>
        <end position="333"/>
    </location>
</feature>
<gene>
    <name evidence="19" type="primary">lpdA</name>
    <name evidence="19" type="ORF">I6N98_08340</name>
</gene>
<evidence type="ECO:0000256" key="11">
    <source>
        <dbReference type="ARBA" id="ARBA00023284"/>
    </source>
</evidence>
<dbReference type="KEGG" id="snan:I6N98_08340"/>
<evidence type="ECO:0000256" key="15">
    <source>
        <dbReference type="PIRSR" id="PIRSR000350-4"/>
    </source>
</evidence>
<keyword evidence="10" id="KW-1015">Disulfide bond</keyword>
<dbReference type="FunFam" id="3.30.390.30:FF:000001">
    <property type="entry name" value="Dihydrolipoyl dehydrogenase"/>
    <property type="match status" value="1"/>
</dbReference>
<keyword evidence="6 16" id="KW-0285">Flavoprotein</keyword>
<dbReference type="PANTHER" id="PTHR22912">
    <property type="entry name" value="DISULFIDE OXIDOREDUCTASE"/>
    <property type="match status" value="1"/>
</dbReference>
<dbReference type="InterPro" id="IPR023753">
    <property type="entry name" value="FAD/NAD-binding_dom"/>
</dbReference>
<dbReference type="PANTHER" id="PTHR22912:SF224">
    <property type="entry name" value="DIHYDROLIPOYL DEHYDROGENASE"/>
    <property type="match status" value="1"/>
</dbReference>
<feature type="binding site" evidence="14">
    <location>
        <begin position="187"/>
        <end position="194"/>
    </location>
    <ligand>
        <name>NAD(+)</name>
        <dbReference type="ChEBI" id="CHEBI:57540"/>
    </ligand>
</feature>
<evidence type="ECO:0000256" key="8">
    <source>
        <dbReference type="ARBA" id="ARBA00023002"/>
    </source>
</evidence>
<proteinExistence type="inferred from homology"/>
<comment type="subcellular location">
    <subcellularLocation>
        <location evidence="1">Cytoplasm</location>
    </subcellularLocation>
</comment>
<protein>
    <recommendedName>
        <fullName evidence="4 16">Dihydrolipoyl dehydrogenase</fullName>
        <ecNumber evidence="3 16">1.8.1.4</ecNumber>
    </recommendedName>
</protein>
<dbReference type="SUPFAM" id="SSF55424">
    <property type="entry name" value="FAD/NAD-linked reductases, dimerisation (C-terminal) domain"/>
    <property type="match status" value="1"/>
</dbReference>
<keyword evidence="11 16" id="KW-0676">Redox-active center</keyword>
<dbReference type="Proteomes" id="UP000596063">
    <property type="component" value="Chromosome"/>
</dbReference>
<comment type="catalytic activity">
    <reaction evidence="12 16">
        <text>N(6)-[(R)-dihydrolipoyl]-L-lysyl-[protein] + NAD(+) = N(6)-[(R)-lipoyl]-L-lysyl-[protein] + NADH + H(+)</text>
        <dbReference type="Rhea" id="RHEA:15045"/>
        <dbReference type="Rhea" id="RHEA-COMP:10474"/>
        <dbReference type="Rhea" id="RHEA-COMP:10475"/>
        <dbReference type="ChEBI" id="CHEBI:15378"/>
        <dbReference type="ChEBI" id="CHEBI:57540"/>
        <dbReference type="ChEBI" id="CHEBI:57945"/>
        <dbReference type="ChEBI" id="CHEBI:83099"/>
        <dbReference type="ChEBI" id="CHEBI:83100"/>
        <dbReference type="EC" id="1.8.1.4"/>
    </reaction>
</comment>
<dbReference type="GO" id="GO:0006103">
    <property type="term" value="P:2-oxoglutarate metabolic process"/>
    <property type="evidence" value="ECO:0007669"/>
    <property type="project" value="TreeGrafter"/>
</dbReference>